<sequence>MTVYYLCPEHKTPVGGVRVIYRHVDILNKHGIPAYVVHKTRGFRVDWFENDTPLVYWRNNLFDRLTAKVGRRLDPGAVIELTISGGPVSRIGAADILVIPEMYGPDLAAAYGRGIKKVVLNQNCYLTFRGYSFNRDRLISPYHHKDVLAALINSVDGEEYLKYAFPDLPLFHFRLSIDPERFSYQREKKKQICFSRIKNEQDAMQVVNILKFRGALEDFEIVPFINLPQSEVARIYKESLLFLSFGYPEGFGLPPAEAMACGCVAIGFHGGGGREFFKPEFSYPIEQGDIIGFARTVEKVIQVYKENPEYVQAKGEKAAAYVQEYYSPKLEEQEVIAAWEAILSNCQQGTKQNA</sequence>
<accession>A0A401JDM0</accession>
<dbReference type="GO" id="GO:0016757">
    <property type="term" value="F:glycosyltransferase activity"/>
    <property type="evidence" value="ECO:0007669"/>
    <property type="project" value="InterPro"/>
</dbReference>
<gene>
    <name evidence="2" type="ORF">SFMTTN_1573</name>
</gene>
<dbReference type="RefSeq" id="WP_124704561.1">
    <property type="nucleotide sequence ID" value="NZ_BGOW01000014.1"/>
</dbReference>
<evidence type="ECO:0000313" key="3">
    <source>
        <dbReference type="Proteomes" id="UP000286806"/>
    </source>
</evidence>
<dbReference type="PANTHER" id="PTHR46656:SF3">
    <property type="entry name" value="PUTATIVE-RELATED"/>
    <property type="match status" value="1"/>
</dbReference>
<dbReference type="OrthoDB" id="9801609at2"/>
<evidence type="ECO:0000259" key="1">
    <source>
        <dbReference type="Pfam" id="PF00534"/>
    </source>
</evidence>
<dbReference type="AlphaFoldDB" id="A0A401JDM0"/>
<dbReference type="InterPro" id="IPR001296">
    <property type="entry name" value="Glyco_trans_1"/>
</dbReference>
<reference evidence="2 3" key="1">
    <citation type="journal article" date="2019" name="Front. Microbiol.">
        <title>Genomes of Neutrophilic Sulfur-Oxidizing Chemolithoautotrophs Representing 9 Proteobacterial Species From 8 Genera.</title>
        <authorList>
            <person name="Watanabe T."/>
            <person name="Kojima H."/>
            <person name="Umezawa K."/>
            <person name="Hori C."/>
            <person name="Takasuka T.E."/>
            <person name="Kato Y."/>
            <person name="Fukui M."/>
        </authorList>
    </citation>
    <scope>NUCLEOTIDE SEQUENCE [LARGE SCALE GENOMIC DNA]</scope>
    <source>
        <strain evidence="2 3">TTN</strain>
    </source>
</reference>
<organism evidence="2 3">
    <name type="scientific">Sulfuriferula multivorans</name>
    <dbReference type="NCBI Taxonomy" id="1559896"/>
    <lineage>
        <taxon>Bacteria</taxon>
        <taxon>Pseudomonadati</taxon>
        <taxon>Pseudomonadota</taxon>
        <taxon>Betaproteobacteria</taxon>
        <taxon>Nitrosomonadales</taxon>
        <taxon>Sulfuricellaceae</taxon>
        <taxon>Sulfuriferula</taxon>
    </lineage>
</organism>
<dbReference type="Proteomes" id="UP000286806">
    <property type="component" value="Unassembled WGS sequence"/>
</dbReference>
<dbReference type="Pfam" id="PF00534">
    <property type="entry name" value="Glycos_transf_1"/>
    <property type="match status" value="1"/>
</dbReference>
<dbReference type="EMBL" id="BGOW01000014">
    <property type="protein sequence ID" value="GBL45762.1"/>
    <property type="molecule type" value="Genomic_DNA"/>
</dbReference>
<protein>
    <recommendedName>
        <fullName evidence="1">Glycosyl transferase family 1 domain-containing protein</fullName>
    </recommendedName>
</protein>
<keyword evidence="3" id="KW-1185">Reference proteome</keyword>
<name>A0A401JDM0_9PROT</name>
<dbReference type="PANTHER" id="PTHR46656">
    <property type="entry name" value="PUTATIVE-RELATED"/>
    <property type="match status" value="1"/>
</dbReference>
<evidence type="ECO:0000313" key="2">
    <source>
        <dbReference type="EMBL" id="GBL45762.1"/>
    </source>
</evidence>
<feature type="domain" description="Glycosyl transferase family 1" evidence="1">
    <location>
        <begin position="217"/>
        <end position="306"/>
    </location>
</feature>
<proteinExistence type="predicted"/>
<comment type="caution">
    <text evidence="2">The sequence shown here is derived from an EMBL/GenBank/DDBJ whole genome shotgun (WGS) entry which is preliminary data.</text>
</comment>
<dbReference type="Gene3D" id="3.40.50.2000">
    <property type="entry name" value="Glycogen Phosphorylase B"/>
    <property type="match status" value="1"/>
</dbReference>
<dbReference type="SUPFAM" id="SSF53756">
    <property type="entry name" value="UDP-Glycosyltransferase/glycogen phosphorylase"/>
    <property type="match status" value="1"/>
</dbReference>